<sequence length="73" mass="8504">MISLELWVGLQPLFFWQPTFLDPVRHCLLMRPNKQTNTADMITALLKHYFLTLYAVLVGSFNTHKKQQKVDVG</sequence>
<feature type="non-terminal residue" evidence="1">
    <location>
        <position position="73"/>
    </location>
</feature>
<organism evidence="1">
    <name type="scientific">Arion vulgaris</name>
    <dbReference type="NCBI Taxonomy" id="1028688"/>
    <lineage>
        <taxon>Eukaryota</taxon>
        <taxon>Metazoa</taxon>
        <taxon>Spiralia</taxon>
        <taxon>Lophotrochozoa</taxon>
        <taxon>Mollusca</taxon>
        <taxon>Gastropoda</taxon>
        <taxon>Heterobranchia</taxon>
        <taxon>Euthyneura</taxon>
        <taxon>Panpulmonata</taxon>
        <taxon>Eupulmonata</taxon>
        <taxon>Stylommatophora</taxon>
        <taxon>Helicina</taxon>
        <taxon>Arionoidea</taxon>
        <taxon>Arionidae</taxon>
        <taxon>Arion</taxon>
    </lineage>
</organism>
<name>A0A0B6ZZR4_9EUPU</name>
<accession>A0A0B6ZZR4</accession>
<proteinExistence type="predicted"/>
<protein>
    <submittedName>
        <fullName evidence="1">Uncharacterized protein</fullName>
    </submittedName>
</protein>
<dbReference type="EMBL" id="HACG01027223">
    <property type="protein sequence ID" value="CEK74088.1"/>
    <property type="molecule type" value="Transcribed_RNA"/>
</dbReference>
<evidence type="ECO:0000313" key="1">
    <source>
        <dbReference type="EMBL" id="CEK74088.1"/>
    </source>
</evidence>
<gene>
    <name evidence="1" type="primary">ORF89596</name>
</gene>
<reference evidence="1" key="1">
    <citation type="submission" date="2014-12" db="EMBL/GenBank/DDBJ databases">
        <title>Insight into the proteome of Arion vulgaris.</title>
        <authorList>
            <person name="Aradska J."/>
            <person name="Bulat T."/>
            <person name="Smidak R."/>
            <person name="Sarate P."/>
            <person name="Gangsoo J."/>
            <person name="Sialana F."/>
            <person name="Bilban M."/>
            <person name="Lubec G."/>
        </authorList>
    </citation>
    <scope>NUCLEOTIDE SEQUENCE</scope>
    <source>
        <tissue evidence="1">Skin</tissue>
    </source>
</reference>
<dbReference type="AlphaFoldDB" id="A0A0B6ZZR4"/>